<dbReference type="OrthoDB" id="9807202at2"/>
<dbReference type="EC" id="3.5.1.44" evidence="3"/>
<protein>
    <recommendedName>
        <fullName evidence="3">Probable chemoreceptor glutamine deamidase CheD</fullName>
        <ecNumber evidence="3">3.5.1.44</ecNumber>
    </recommendedName>
</protein>
<reference evidence="4 5" key="1">
    <citation type="submission" date="2019-03" db="EMBL/GenBank/DDBJ databases">
        <title>Nitrincola sp. nov. isolated from an Indian soda lake.</title>
        <authorList>
            <person name="Joshi A."/>
            <person name="Thite S.V."/>
            <person name="Joseph N."/>
            <person name="Dhotre D."/>
            <person name="Moorthy M."/>
            <person name="Shouche Y.S."/>
        </authorList>
    </citation>
    <scope>NUCLEOTIDE SEQUENCE [LARGE SCALE GENOMIC DNA]</scope>
    <source>
        <strain evidence="4 5">MEB193</strain>
    </source>
</reference>
<dbReference type="InterPro" id="IPR005659">
    <property type="entry name" value="Chemorcpt_Glu_NH3ase_CheD"/>
</dbReference>
<comment type="caution">
    <text evidence="4">The sequence shown here is derived from an EMBL/GenBank/DDBJ whole genome shotgun (WGS) entry which is preliminary data.</text>
</comment>
<dbReference type="Pfam" id="PF03975">
    <property type="entry name" value="CheD"/>
    <property type="match status" value="1"/>
</dbReference>
<dbReference type="GO" id="GO:0050568">
    <property type="term" value="F:protein-glutamine glutaminase activity"/>
    <property type="evidence" value="ECO:0007669"/>
    <property type="project" value="UniProtKB-UniRule"/>
</dbReference>
<comment type="catalytic activity">
    <reaction evidence="3">
        <text>L-glutaminyl-[protein] + H2O = L-glutamyl-[protein] + NH4(+)</text>
        <dbReference type="Rhea" id="RHEA:16441"/>
        <dbReference type="Rhea" id="RHEA-COMP:10207"/>
        <dbReference type="Rhea" id="RHEA-COMP:10208"/>
        <dbReference type="ChEBI" id="CHEBI:15377"/>
        <dbReference type="ChEBI" id="CHEBI:28938"/>
        <dbReference type="ChEBI" id="CHEBI:29973"/>
        <dbReference type="ChEBI" id="CHEBI:30011"/>
        <dbReference type="EC" id="3.5.1.44"/>
    </reaction>
</comment>
<keyword evidence="4" id="KW-0675">Receptor</keyword>
<evidence type="ECO:0000256" key="2">
    <source>
        <dbReference type="ARBA" id="ARBA00022801"/>
    </source>
</evidence>
<evidence type="ECO:0000313" key="4">
    <source>
        <dbReference type="EMBL" id="KAA0875668.1"/>
    </source>
</evidence>
<dbReference type="Proteomes" id="UP000325302">
    <property type="component" value="Unassembled WGS sequence"/>
</dbReference>
<dbReference type="AlphaFoldDB" id="A0A5A9W6B4"/>
<dbReference type="NCBIfam" id="NF010013">
    <property type="entry name" value="PRK13487.1"/>
    <property type="match status" value="1"/>
</dbReference>
<keyword evidence="1 3" id="KW-0145">Chemotaxis</keyword>
<keyword evidence="2 3" id="KW-0378">Hydrolase</keyword>
<dbReference type="RefSeq" id="WP_149389973.1">
    <property type="nucleotide sequence ID" value="NZ_SMRS01000002.1"/>
</dbReference>
<comment type="function">
    <text evidence="3">Probably deamidates glutamine residues to glutamate on methyl-accepting chemotaxis receptors (MCPs), playing an important role in chemotaxis.</text>
</comment>
<dbReference type="Gene3D" id="3.30.1330.200">
    <property type="match status" value="1"/>
</dbReference>
<dbReference type="InterPro" id="IPR038592">
    <property type="entry name" value="CheD-like_sf"/>
</dbReference>
<dbReference type="GO" id="GO:0006935">
    <property type="term" value="P:chemotaxis"/>
    <property type="evidence" value="ECO:0007669"/>
    <property type="project" value="UniProtKB-UniRule"/>
</dbReference>
<dbReference type="PANTHER" id="PTHR35147">
    <property type="entry name" value="CHEMORECEPTOR GLUTAMINE DEAMIDASE CHED-RELATED"/>
    <property type="match status" value="1"/>
</dbReference>
<evidence type="ECO:0000256" key="3">
    <source>
        <dbReference type="HAMAP-Rule" id="MF_01440"/>
    </source>
</evidence>
<proteinExistence type="inferred from homology"/>
<sequence length="204" mass="23138">MSESGEAGASSLPDLYFDPYFEMEAVKLLPGEYYVTARDMLLVTVLGSCVCACIRDPQQGIGGMTHFMLPDAYRDQEQQQRSVRYGSHAMEVLINELLKMGAERKRLEAKVFGAGNVLSRPGSHVIGERNSRFLVNYLQRESIPVVGQDLLDSFPRKVYFFPHSGRVLVKKLKRLNNTTIFEREADYFQRLTDTEITGNVELFS</sequence>
<dbReference type="CDD" id="cd16352">
    <property type="entry name" value="CheD"/>
    <property type="match status" value="1"/>
</dbReference>
<accession>A0A5A9W6B4</accession>
<gene>
    <name evidence="3 4" type="primary">cheD</name>
    <name evidence="4" type="ORF">E1H14_02935</name>
</gene>
<dbReference type="PANTHER" id="PTHR35147:SF2">
    <property type="entry name" value="CHEMORECEPTOR GLUTAMINE DEAMIDASE CHED-RELATED"/>
    <property type="match status" value="1"/>
</dbReference>
<evidence type="ECO:0000256" key="1">
    <source>
        <dbReference type="ARBA" id="ARBA00022500"/>
    </source>
</evidence>
<dbReference type="SUPFAM" id="SSF64438">
    <property type="entry name" value="CNF1/YfiH-like putative cysteine hydrolases"/>
    <property type="match status" value="1"/>
</dbReference>
<comment type="similarity">
    <text evidence="3">Belongs to the CheD family.</text>
</comment>
<dbReference type="EMBL" id="SMRS01000002">
    <property type="protein sequence ID" value="KAA0875668.1"/>
    <property type="molecule type" value="Genomic_DNA"/>
</dbReference>
<dbReference type="InterPro" id="IPR011324">
    <property type="entry name" value="Cytotoxic_necrot_fac-like_cat"/>
</dbReference>
<keyword evidence="5" id="KW-1185">Reference proteome</keyword>
<organism evidence="4 5">
    <name type="scientific">Nitrincola tapanii</name>
    <dbReference type="NCBI Taxonomy" id="1708751"/>
    <lineage>
        <taxon>Bacteria</taxon>
        <taxon>Pseudomonadati</taxon>
        <taxon>Pseudomonadota</taxon>
        <taxon>Gammaproteobacteria</taxon>
        <taxon>Oceanospirillales</taxon>
        <taxon>Oceanospirillaceae</taxon>
        <taxon>Nitrincola</taxon>
    </lineage>
</organism>
<name>A0A5A9W6B4_9GAMM</name>
<evidence type="ECO:0000313" key="5">
    <source>
        <dbReference type="Proteomes" id="UP000325302"/>
    </source>
</evidence>
<dbReference type="HAMAP" id="MF_01440">
    <property type="entry name" value="CheD"/>
    <property type="match status" value="1"/>
</dbReference>